<dbReference type="AlphaFoldDB" id="A0AAE0UH38"/>
<gene>
    <name evidence="2" type="ORF">B0T20DRAFT_26600</name>
</gene>
<evidence type="ECO:0000313" key="3">
    <source>
        <dbReference type="Proteomes" id="UP001281003"/>
    </source>
</evidence>
<feature type="chain" id="PRO_5041974793" description="Secreted protein" evidence="1">
    <location>
        <begin position="23"/>
        <end position="72"/>
    </location>
</feature>
<organism evidence="2 3">
    <name type="scientific">Sordaria brevicollis</name>
    <dbReference type="NCBI Taxonomy" id="83679"/>
    <lineage>
        <taxon>Eukaryota</taxon>
        <taxon>Fungi</taxon>
        <taxon>Dikarya</taxon>
        <taxon>Ascomycota</taxon>
        <taxon>Pezizomycotina</taxon>
        <taxon>Sordariomycetes</taxon>
        <taxon>Sordariomycetidae</taxon>
        <taxon>Sordariales</taxon>
        <taxon>Sordariaceae</taxon>
        <taxon>Sordaria</taxon>
    </lineage>
</organism>
<dbReference type="EMBL" id="JAUTDP010000001">
    <property type="protein sequence ID" value="KAK3403450.1"/>
    <property type="molecule type" value="Genomic_DNA"/>
</dbReference>
<feature type="signal peptide" evidence="1">
    <location>
        <begin position="1"/>
        <end position="22"/>
    </location>
</feature>
<dbReference type="Proteomes" id="UP001281003">
    <property type="component" value="Unassembled WGS sequence"/>
</dbReference>
<protein>
    <recommendedName>
        <fullName evidence="4">Secreted protein</fullName>
    </recommendedName>
</protein>
<evidence type="ECO:0008006" key="4">
    <source>
        <dbReference type="Google" id="ProtNLM"/>
    </source>
</evidence>
<name>A0AAE0UH38_SORBR</name>
<accession>A0AAE0UH38</accession>
<reference evidence="2" key="2">
    <citation type="submission" date="2023-07" db="EMBL/GenBank/DDBJ databases">
        <authorList>
            <consortium name="Lawrence Berkeley National Laboratory"/>
            <person name="Haridas S."/>
            <person name="Hensen N."/>
            <person name="Bonometti L."/>
            <person name="Westerberg I."/>
            <person name="Brannstrom I.O."/>
            <person name="Guillou S."/>
            <person name="Cros-Aarteil S."/>
            <person name="Calhoun S."/>
            <person name="Kuo A."/>
            <person name="Mondo S."/>
            <person name="Pangilinan J."/>
            <person name="Riley R."/>
            <person name="LaButti K."/>
            <person name="Andreopoulos B."/>
            <person name="Lipzen A."/>
            <person name="Chen C."/>
            <person name="Yanf M."/>
            <person name="Daum C."/>
            <person name="Ng V."/>
            <person name="Clum A."/>
            <person name="Steindorff A."/>
            <person name="Ohm R."/>
            <person name="Martin F."/>
            <person name="Silar P."/>
            <person name="Natvig D."/>
            <person name="Lalanne C."/>
            <person name="Gautier V."/>
            <person name="Ament-velasquez S.L."/>
            <person name="Kruys A."/>
            <person name="Hutchinson M.I."/>
            <person name="Powell A.J."/>
            <person name="Barry K."/>
            <person name="Miller A.N."/>
            <person name="Grigoriev I.V."/>
            <person name="Debuchy R."/>
            <person name="Gladieux P."/>
            <person name="Thoren M.H."/>
            <person name="Johannesson H."/>
        </authorList>
    </citation>
    <scope>NUCLEOTIDE SEQUENCE</scope>
    <source>
        <strain evidence="2">FGSC 1904</strain>
    </source>
</reference>
<reference evidence="2" key="1">
    <citation type="journal article" date="2023" name="Mol. Phylogenet. Evol.">
        <title>Genome-scale phylogeny and comparative genomics of the fungal order Sordariales.</title>
        <authorList>
            <person name="Hensen N."/>
            <person name="Bonometti L."/>
            <person name="Westerberg I."/>
            <person name="Brannstrom I.O."/>
            <person name="Guillou S."/>
            <person name="Cros-Aarteil S."/>
            <person name="Calhoun S."/>
            <person name="Haridas S."/>
            <person name="Kuo A."/>
            <person name="Mondo S."/>
            <person name="Pangilinan J."/>
            <person name="Riley R."/>
            <person name="LaButti K."/>
            <person name="Andreopoulos B."/>
            <person name="Lipzen A."/>
            <person name="Chen C."/>
            <person name="Yan M."/>
            <person name="Daum C."/>
            <person name="Ng V."/>
            <person name="Clum A."/>
            <person name="Steindorff A."/>
            <person name="Ohm R.A."/>
            <person name="Martin F."/>
            <person name="Silar P."/>
            <person name="Natvig D.O."/>
            <person name="Lalanne C."/>
            <person name="Gautier V."/>
            <person name="Ament-Velasquez S.L."/>
            <person name="Kruys A."/>
            <person name="Hutchinson M.I."/>
            <person name="Powell A.J."/>
            <person name="Barry K."/>
            <person name="Miller A.N."/>
            <person name="Grigoriev I.V."/>
            <person name="Debuchy R."/>
            <person name="Gladieux P."/>
            <person name="Hiltunen Thoren M."/>
            <person name="Johannesson H."/>
        </authorList>
    </citation>
    <scope>NUCLEOTIDE SEQUENCE</scope>
    <source>
        <strain evidence="2">FGSC 1904</strain>
    </source>
</reference>
<evidence type="ECO:0000313" key="2">
    <source>
        <dbReference type="EMBL" id="KAK3403450.1"/>
    </source>
</evidence>
<evidence type="ECO:0000256" key="1">
    <source>
        <dbReference type="SAM" id="SignalP"/>
    </source>
</evidence>
<comment type="caution">
    <text evidence="2">The sequence shown here is derived from an EMBL/GenBank/DDBJ whole genome shotgun (WGS) entry which is preliminary data.</text>
</comment>
<proteinExistence type="predicted"/>
<keyword evidence="1" id="KW-0732">Signal</keyword>
<sequence>MSVLIRVQVACLLTLCLLCTDAVEYRRRWQTKKLGIWQSDKKGVRIMIGDMNDLDFGRTVFGFRKLRHRAGS</sequence>
<keyword evidence="3" id="KW-1185">Reference proteome</keyword>